<keyword evidence="7 8" id="KW-0927">Auxin signaling pathway</keyword>
<accession>A0AAV3P1M8</accession>
<evidence type="ECO:0000256" key="5">
    <source>
        <dbReference type="ARBA" id="ARBA00023163"/>
    </source>
</evidence>
<dbReference type="AlphaFoldDB" id="A0AAV3P1M8"/>
<dbReference type="GO" id="GO:0005634">
    <property type="term" value="C:nucleus"/>
    <property type="evidence" value="ECO:0007669"/>
    <property type="project" value="UniProtKB-SubCell"/>
</dbReference>
<evidence type="ECO:0000256" key="8">
    <source>
        <dbReference type="RuleBase" id="RU004549"/>
    </source>
</evidence>
<dbReference type="GO" id="GO:0009734">
    <property type="term" value="P:auxin-activated signaling pathway"/>
    <property type="evidence" value="ECO:0007669"/>
    <property type="project" value="UniProtKB-UniRule"/>
</dbReference>
<comment type="subcellular location">
    <subcellularLocation>
        <location evidence="1 8">Nucleus</location>
    </subcellularLocation>
</comment>
<keyword evidence="5 8" id="KW-0804">Transcription</keyword>
<keyword evidence="11" id="KW-1185">Reference proteome</keyword>
<dbReference type="PROSITE" id="PS51745">
    <property type="entry name" value="PB1"/>
    <property type="match status" value="1"/>
</dbReference>
<dbReference type="Pfam" id="PF02309">
    <property type="entry name" value="AUX_IAA"/>
    <property type="match status" value="1"/>
</dbReference>
<dbReference type="PANTHER" id="PTHR31734:SF34">
    <property type="entry name" value="AUXIN-RESPONSIVE PROTEIN IAA15"/>
    <property type="match status" value="1"/>
</dbReference>
<dbReference type="EMBL" id="BAABME010000724">
    <property type="protein sequence ID" value="GAA0145007.1"/>
    <property type="molecule type" value="Genomic_DNA"/>
</dbReference>
<evidence type="ECO:0000313" key="11">
    <source>
        <dbReference type="Proteomes" id="UP001454036"/>
    </source>
</evidence>
<dbReference type="InterPro" id="IPR053793">
    <property type="entry name" value="PB1-like"/>
</dbReference>
<evidence type="ECO:0000256" key="1">
    <source>
        <dbReference type="ARBA" id="ARBA00004123"/>
    </source>
</evidence>
<comment type="caution">
    <text evidence="10">The sequence shown here is derived from an EMBL/GenBank/DDBJ whole genome shotgun (WGS) entry which is preliminary data.</text>
</comment>
<gene>
    <name evidence="10" type="ORF">LIER_05302</name>
</gene>
<sequence length="196" mass="22158">MMSKNIIACTSSLTTELTLGLPGESSLQSSCTKPKYSESIDLRLRMGSFNDESKSQVSCDDEAKTPPEEVVVGWPPLRENRKNTKMMMKSSKYIKVGVDGAPYLRKVNLGNYNSYDQLQNALENLFPNLNIRTGLDEKKIIDPANGVKYVQTYEDKDGDWMLVGDVPWEMFLASCKKVRLVKRSETIKQRFTSIIT</sequence>
<evidence type="ECO:0000256" key="3">
    <source>
        <dbReference type="ARBA" id="ARBA00022491"/>
    </source>
</evidence>
<comment type="similarity">
    <text evidence="2 8">Belongs to the Aux/IAA family.</text>
</comment>
<proteinExistence type="inferred from homology"/>
<evidence type="ECO:0000256" key="7">
    <source>
        <dbReference type="ARBA" id="ARBA00023294"/>
    </source>
</evidence>
<organism evidence="10 11">
    <name type="scientific">Lithospermum erythrorhizon</name>
    <name type="common">Purple gromwell</name>
    <name type="synonym">Lithospermum officinale var. erythrorhizon</name>
    <dbReference type="NCBI Taxonomy" id="34254"/>
    <lineage>
        <taxon>Eukaryota</taxon>
        <taxon>Viridiplantae</taxon>
        <taxon>Streptophyta</taxon>
        <taxon>Embryophyta</taxon>
        <taxon>Tracheophyta</taxon>
        <taxon>Spermatophyta</taxon>
        <taxon>Magnoliopsida</taxon>
        <taxon>eudicotyledons</taxon>
        <taxon>Gunneridae</taxon>
        <taxon>Pentapetalae</taxon>
        <taxon>asterids</taxon>
        <taxon>lamiids</taxon>
        <taxon>Boraginales</taxon>
        <taxon>Boraginaceae</taxon>
        <taxon>Boraginoideae</taxon>
        <taxon>Lithospermeae</taxon>
        <taxon>Lithospermum</taxon>
    </lineage>
</organism>
<evidence type="ECO:0000256" key="4">
    <source>
        <dbReference type="ARBA" id="ARBA00023015"/>
    </source>
</evidence>
<reference evidence="10 11" key="1">
    <citation type="submission" date="2024-01" db="EMBL/GenBank/DDBJ databases">
        <title>The complete chloroplast genome sequence of Lithospermum erythrorhizon: insights into the phylogenetic relationship among Boraginaceae species and the maternal lineages of purple gromwells.</title>
        <authorList>
            <person name="Okada T."/>
            <person name="Watanabe K."/>
        </authorList>
    </citation>
    <scope>NUCLEOTIDE SEQUENCE [LARGE SCALE GENOMIC DNA]</scope>
</reference>
<dbReference type="InterPro" id="IPR003311">
    <property type="entry name" value="AUX_IAA"/>
</dbReference>
<comment type="subunit">
    <text evidence="8">Homodimers and heterodimers.</text>
</comment>
<evidence type="ECO:0000256" key="2">
    <source>
        <dbReference type="ARBA" id="ARBA00006728"/>
    </source>
</evidence>
<dbReference type="GO" id="GO:0006355">
    <property type="term" value="P:regulation of DNA-templated transcription"/>
    <property type="evidence" value="ECO:0007669"/>
    <property type="project" value="InterPro"/>
</dbReference>
<keyword evidence="6 8" id="KW-0539">Nucleus</keyword>
<feature type="domain" description="PB1" evidence="9">
    <location>
        <begin position="91"/>
        <end position="183"/>
    </location>
</feature>
<evidence type="ECO:0000256" key="6">
    <source>
        <dbReference type="ARBA" id="ARBA00023242"/>
    </source>
</evidence>
<keyword evidence="3 8" id="KW-0678">Repressor</keyword>
<name>A0AAV3P1M8_LITER</name>
<dbReference type="SUPFAM" id="SSF54277">
    <property type="entry name" value="CAD &amp; PB1 domains"/>
    <property type="match status" value="1"/>
</dbReference>
<dbReference type="PANTHER" id="PTHR31734">
    <property type="entry name" value="AUXIN-RESPONSIVE PROTEIN IAA17"/>
    <property type="match status" value="1"/>
</dbReference>
<evidence type="ECO:0000313" key="10">
    <source>
        <dbReference type="EMBL" id="GAA0145007.1"/>
    </source>
</evidence>
<dbReference type="Proteomes" id="UP001454036">
    <property type="component" value="Unassembled WGS sequence"/>
</dbReference>
<evidence type="ECO:0000259" key="9">
    <source>
        <dbReference type="PROSITE" id="PS51745"/>
    </source>
</evidence>
<keyword evidence="4 8" id="KW-0805">Transcription regulation</keyword>
<dbReference type="InterPro" id="IPR033389">
    <property type="entry name" value="AUX/IAA_dom"/>
</dbReference>
<protein>
    <recommendedName>
        <fullName evidence="8">Auxin-responsive protein</fullName>
    </recommendedName>
</protein>
<dbReference type="Gene3D" id="3.10.20.90">
    <property type="entry name" value="Phosphatidylinositol 3-kinase Catalytic Subunit, Chain A, domain 1"/>
    <property type="match status" value="1"/>
</dbReference>
<comment type="function">
    <text evidence="8">Aux/IAA proteins are short-lived transcriptional factors that function as repressors of early auxin response genes at low auxin concentrations.</text>
</comment>